<feature type="transmembrane region" description="Helical" evidence="9">
    <location>
        <begin position="111"/>
        <end position="129"/>
    </location>
</feature>
<evidence type="ECO:0000256" key="2">
    <source>
        <dbReference type="ARBA" id="ARBA00012438"/>
    </source>
</evidence>
<evidence type="ECO:0000259" key="10">
    <source>
        <dbReference type="SMART" id="SM00387"/>
    </source>
</evidence>
<evidence type="ECO:0000313" key="12">
    <source>
        <dbReference type="Proteomes" id="UP000253868"/>
    </source>
</evidence>
<dbReference type="KEGG" id="spad:DVK44_00410"/>
<keyword evidence="9" id="KW-0472">Membrane</keyword>
<dbReference type="Pfam" id="PF07730">
    <property type="entry name" value="HisKA_3"/>
    <property type="match status" value="1"/>
</dbReference>
<keyword evidence="12" id="KW-1185">Reference proteome</keyword>
<dbReference type="GO" id="GO:0046983">
    <property type="term" value="F:protein dimerization activity"/>
    <property type="evidence" value="ECO:0007669"/>
    <property type="project" value="InterPro"/>
</dbReference>
<dbReference type="GO" id="GO:0000155">
    <property type="term" value="F:phosphorelay sensor kinase activity"/>
    <property type="evidence" value="ECO:0007669"/>
    <property type="project" value="InterPro"/>
</dbReference>
<evidence type="ECO:0000313" key="11">
    <source>
        <dbReference type="EMBL" id="AXG76396.1"/>
    </source>
</evidence>
<dbReference type="Pfam" id="PF02518">
    <property type="entry name" value="HATPase_c"/>
    <property type="match status" value="1"/>
</dbReference>
<dbReference type="EC" id="2.7.13.3" evidence="2"/>
<proteinExistence type="predicted"/>
<evidence type="ECO:0000256" key="1">
    <source>
        <dbReference type="ARBA" id="ARBA00000085"/>
    </source>
</evidence>
<dbReference type="InterPro" id="IPR011712">
    <property type="entry name" value="Sig_transdc_His_kin_sub3_dim/P"/>
</dbReference>
<name>A0A345HI72_9ACTN</name>
<dbReference type="SMART" id="SM00387">
    <property type="entry name" value="HATPase_c"/>
    <property type="match status" value="1"/>
</dbReference>
<reference evidence="12" key="1">
    <citation type="submission" date="2018-07" db="EMBL/GenBank/DDBJ databases">
        <authorList>
            <person name="Zhao J."/>
        </authorList>
    </citation>
    <scope>NUCLEOTIDE SEQUENCE [LARGE SCALE GENOMIC DNA]</scope>
    <source>
        <strain evidence="12">GSSD-12</strain>
    </source>
</reference>
<feature type="domain" description="Histidine kinase/HSP90-like ATPase" evidence="10">
    <location>
        <begin position="298"/>
        <end position="391"/>
    </location>
</feature>
<dbReference type="Proteomes" id="UP000253868">
    <property type="component" value="Chromosome"/>
</dbReference>
<feature type="transmembrane region" description="Helical" evidence="9">
    <location>
        <begin position="141"/>
        <end position="159"/>
    </location>
</feature>
<sequence>MSTPWQRHLAAHPRGVDITMVLVLFAVAVGGSALTGSAFGRHLPVWLAVLLSAVSATALLGRRTHPRTVVVVTALSAVCEGAVGYLLTPLSQAPLIVALFSLGLRTDRRTTRIYAVVTLALLIVTALFADPLSHNLLLTTLNPVAWVFLPAVLGSAVQLRRAYLAALRARAEHAEQTREEEARHRVAQERMRIARELHDVVAHHLALANAQAGTAVHLLATRPEQVRGMLESLAETTSSALVEMKATVGLLRQDNEADAPLGPAPGLGQLDDLVAAFTAAGLSVRTTVEGGPRPLPGGVDLNAYRIAQEALTNVTKHSVTRSADVRLVYRSDRLTLTVTNDGTGAPATPAPGRGFGLIGMRERAQSAGGTLYAGPRPGGGFEVICTLPLRRRQEEGEAGGS</sequence>
<keyword evidence="7" id="KW-0067">ATP-binding</keyword>
<protein>
    <recommendedName>
        <fullName evidence="2">histidine kinase</fullName>
        <ecNumber evidence="2">2.7.13.3</ecNumber>
    </recommendedName>
</protein>
<accession>A0A345HI72</accession>
<dbReference type="AlphaFoldDB" id="A0A345HI72"/>
<keyword evidence="6 11" id="KW-0418">Kinase</keyword>
<dbReference type="SUPFAM" id="SSF55874">
    <property type="entry name" value="ATPase domain of HSP90 chaperone/DNA topoisomerase II/histidine kinase"/>
    <property type="match status" value="1"/>
</dbReference>
<feature type="transmembrane region" description="Helical" evidence="9">
    <location>
        <begin position="18"/>
        <end position="36"/>
    </location>
</feature>
<dbReference type="CDD" id="cd16917">
    <property type="entry name" value="HATPase_UhpB-NarQ-NarX-like"/>
    <property type="match status" value="1"/>
</dbReference>
<evidence type="ECO:0000256" key="3">
    <source>
        <dbReference type="ARBA" id="ARBA00022553"/>
    </source>
</evidence>
<gene>
    <name evidence="11" type="ORF">DVK44_00410</name>
</gene>
<dbReference type="EMBL" id="CP031194">
    <property type="protein sequence ID" value="AXG76396.1"/>
    <property type="molecule type" value="Genomic_DNA"/>
</dbReference>
<dbReference type="RefSeq" id="WP_114657596.1">
    <property type="nucleotide sequence ID" value="NZ_CP031194.1"/>
</dbReference>
<evidence type="ECO:0000256" key="5">
    <source>
        <dbReference type="ARBA" id="ARBA00022741"/>
    </source>
</evidence>
<dbReference type="InterPro" id="IPR036890">
    <property type="entry name" value="HATPase_C_sf"/>
</dbReference>
<keyword evidence="8" id="KW-0902">Two-component regulatory system</keyword>
<evidence type="ECO:0000256" key="8">
    <source>
        <dbReference type="ARBA" id="ARBA00023012"/>
    </source>
</evidence>
<dbReference type="GO" id="GO:0016020">
    <property type="term" value="C:membrane"/>
    <property type="evidence" value="ECO:0007669"/>
    <property type="project" value="InterPro"/>
</dbReference>
<dbReference type="PANTHER" id="PTHR24421">
    <property type="entry name" value="NITRATE/NITRITE SENSOR PROTEIN NARX-RELATED"/>
    <property type="match status" value="1"/>
</dbReference>
<keyword evidence="9" id="KW-0812">Transmembrane</keyword>
<dbReference type="GO" id="GO:0005524">
    <property type="term" value="F:ATP binding"/>
    <property type="evidence" value="ECO:0007669"/>
    <property type="project" value="UniProtKB-KW"/>
</dbReference>
<evidence type="ECO:0000256" key="4">
    <source>
        <dbReference type="ARBA" id="ARBA00022679"/>
    </source>
</evidence>
<dbReference type="InterPro" id="IPR003594">
    <property type="entry name" value="HATPase_dom"/>
</dbReference>
<keyword evidence="4" id="KW-0808">Transferase</keyword>
<evidence type="ECO:0000256" key="6">
    <source>
        <dbReference type="ARBA" id="ARBA00022777"/>
    </source>
</evidence>
<dbReference type="Gene3D" id="1.20.5.1930">
    <property type="match status" value="1"/>
</dbReference>
<evidence type="ECO:0000256" key="7">
    <source>
        <dbReference type="ARBA" id="ARBA00022840"/>
    </source>
</evidence>
<organism evidence="11 12">
    <name type="scientific">Streptomyces paludis</name>
    <dbReference type="NCBI Taxonomy" id="2282738"/>
    <lineage>
        <taxon>Bacteria</taxon>
        <taxon>Bacillati</taxon>
        <taxon>Actinomycetota</taxon>
        <taxon>Actinomycetes</taxon>
        <taxon>Kitasatosporales</taxon>
        <taxon>Streptomycetaceae</taxon>
        <taxon>Streptomyces</taxon>
    </lineage>
</organism>
<dbReference type="PANTHER" id="PTHR24421:SF10">
    <property type="entry name" value="NITRATE_NITRITE SENSOR PROTEIN NARQ"/>
    <property type="match status" value="1"/>
</dbReference>
<dbReference type="InterPro" id="IPR050482">
    <property type="entry name" value="Sensor_HK_TwoCompSys"/>
</dbReference>
<keyword evidence="9" id="KW-1133">Transmembrane helix</keyword>
<dbReference type="Gene3D" id="3.30.565.10">
    <property type="entry name" value="Histidine kinase-like ATPase, C-terminal domain"/>
    <property type="match status" value="1"/>
</dbReference>
<evidence type="ECO:0000256" key="9">
    <source>
        <dbReference type="SAM" id="Phobius"/>
    </source>
</evidence>
<feature type="transmembrane region" description="Helical" evidence="9">
    <location>
        <begin position="43"/>
        <end position="62"/>
    </location>
</feature>
<comment type="catalytic activity">
    <reaction evidence="1">
        <text>ATP + protein L-histidine = ADP + protein N-phospho-L-histidine.</text>
        <dbReference type="EC" id="2.7.13.3"/>
    </reaction>
</comment>
<keyword evidence="3" id="KW-0597">Phosphoprotein</keyword>
<dbReference type="OrthoDB" id="227596at2"/>
<keyword evidence="5" id="KW-0547">Nucleotide-binding</keyword>